<reference evidence="2 3" key="1">
    <citation type="journal article" date="2015" name="Sci. Rep.">
        <title>Genome of the facultative scuticociliatosis pathogen Pseudocohnilembus persalinus provides insight into its virulence through horizontal gene transfer.</title>
        <authorList>
            <person name="Xiong J."/>
            <person name="Wang G."/>
            <person name="Cheng J."/>
            <person name="Tian M."/>
            <person name="Pan X."/>
            <person name="Warren A."/>
            <person name="Jiang C."/>
            <person name="Yuan D."/>
            <person name="Miao W."/>
        </authorList>
    </citation>
    <scope>NUCLEOTIDE SEQUENCE [LARGE SCALE GENOMIC DNA]</scope>
    <source>
        <strain evidence="2">36N120E</strain>
    </source>
</reference>
<keyword evidence="1" id="KW-1133">Transmembrane helix</keyword>
<gene>
    <name evidence="2" type="ORF">PPERSA_03634</name>
</gene>
<evidence type="ECO:0000256" key="1">
    <source>
        <dbReference type="SAM" id="Phobius"/>
    </source>
</evidence>
<dbReference type="AlphaFoldDB" id="A0A0V0QDZ8"/>
<evidence type="ECO:0000313" key="3">
    <source>
        <dbReference type="Proteomes" id="UP000054937"/>
    </source>
</evidence>
<dbReference type="Proteomes" id="UP000054937">
    <property type="component" value="Unassembled WGS sequence"/>
</dbReference>
<evidence type="ECO:0000313" key="2">
    <source>
        <dbReference type="EMBL" id="KRX00413.1"/>
    </source>
</evidence>
<keyword evidence="1" id="KW-0472">Membrane</keyword>
<sequence length="108" mass="12613">MQPKDLMISYDMDENFQGDLTSTLNSVQTIDLKLNQDIPLKLLENDHLNTKNQKDPEVIRLLKEQQLFQQSRASFQMNSQINYFIAGISILILILIGALLYFYFDKKQ</sequence>
<dbReference type="InParanoid" id="A0A0V0QDZ8"/>
<keyword evidence="1" id="KW-0812">Transmembrane</keyword>
<feature type="transmembrane region" description="Helical" evidence="1">
    <location>
        <begin position="81"/>
        <end position="104"/>
    </location>
</feature>
<dbReference type="EMBL" id="LDAU01000192">
    <property type="protein sequence ID" value="KRX00413.1"/>
    <property type="molecule type" value="Genomic_DNA"/>
</dbReference>
<accession>A0A0V0QDZ8</accession>
<protein>
    <submittedName>
        <fullName evidence="2">Uncharacterized protein</fullName>
    </submittedName>
</protein>
<comment type="caution">
    <text evidence="2">The sequence shown here is derived from an EMBL/GenBank/DDBJ whole genome shotgun (WGS) entry which is preliminary data.</text>
</comment>
<organism evidence="2 3">
    <name type="scientific">Pseudocohnilembus persalinus</name>
    <name type="common">Ciliate</name>
    <dbReference type="NCBI Taxonomy" id="266149"/>
    <lineage>
        <taxon>Eukaryota</taxon>
        <taxon>Sar</taxon>
        <taxon>Alveolata</taxon>
        <taxon>Ciliophora</taxon>
        <taxon>Intramacronucleata</taxon>
        <taxon>Oligohymenophorea</taxon>
        <taxon>Scuticociliatia</taxon>
        <taxon>Philasterida</taxon>
        <taxon>Pseudocohnilembidae</taxon>
        <taxon>Pseudocohnilembus</taxon>
    </lineage>
</organism>
<proteinExistence type="predicted"/>
<keyword evidence="3" id="KW-1185">Reference proteome</keyword>
<name>A0A0V0QDZ8_PSEPJ</name>